<keyword evidence="8" id="KW-1185">Reference proteome</keyword>
<dbReference type="InParanoid" id="A0A3Q3RLH9"/>
<dbReference type="PANTHER" id="PTHR12268">
    <property type="entry name" value="E3 UBIQUITIN-PROTEIN LIGASE KCMF1"/>
    <property type="match status" value="1"/>
</dbReference>
<evidence type="ECO:0000259" key="6">
    <source>
        <dbReference type="PROSITE" id="PS50135"/>
    </source>
</evidence>
<dbReference type="Pfam" id="PF09069">
    <property type="entry name" value="EF-hand_3"/>
    <property type="match status" value="1"/>
</dbReference>
<keyword evidence="3" id="KW-0862">Zinc</keyword>
<feature type="domain" description="ZZ-type" evidence="6">
    <location>
        <begin position="163"/>
        <end position="219"/>
    </location>
</feature>
<dbReference type="PROSITE" id="PS01357">
    <property type="entry name" value="ZF_ZZ_1"/>
    <property type="match status" value="1"/>
</dbReference>
<dbReference type="SUPFAM" id="SSF57850">
    <property type="entry name" value="RING/U-box"/>
    <property type="match status" value="1"/>
</dbReference>
<dbReference type="Proteomes" id="UP000261640">
    <property type="component" value="Unplaced"/>
</dbReference>
<name>A0A3Q3RLH9_9TELE</name>
<keyword evidence="2 4" id="KW-0863">Zinc-finger</keyword>
<feature type="compositionally biased region" description="Acidic residues" evidence="5">
    <location>
        <begin position="452"/>
        <end position="470"/>
    </location>
</feature>
<dbReference type="GO" id="GO:0008270">
    <property type="term" value="F:zinc ion binding"/>
    <property type="evidence" value="ECO:0007669"/>
    <property type="project" value="UniProtKB-KW"/>
</dbReference>
<organism evidence="7 8">
    <name type="scientific">Mastacembelus armatus</name>
    <name type="common">zig-zag eel</name>
    <dbReference type="NCBI Taxonomy" id="205130"/>
    <lineage>
        <taxon>Eukaryota</taxon>
        <taxon>Metazoa</taxon>
        <taxon>Chordata</taxon>
        <taxon>Craniata</taxon>
        <taxon>Vertebrata</taxon>
        <taxon>Euteleostomi</taxon>
        <taxon>Actinopterygii</taxon>
        <taxon>Neopterygii</taxon>
        <taxon>Teleostei</taxon>
        <taxon>Neoteleostei</taxon>
        <taxon>Acanthomorphata</taxon>
        <taxon>Anabantaria</taxon>
        <taxon>Synbranchiformes</taxon>
        <taxon>Mastacembelidae</taxon>
        <taxon>Mastacembelus</taxon>
    </lineage>
</organism>
<dbReference type="GO" id="GO:0005886">
    <property type="term" value="C:plasma membrane"/>
    <property type="evidence" value="ECO:0007669"/>
    <property type="project" value="TreeGrafter"/>
</dbReference>
<evidence type="ECO:0000256" key="5">
    <source>
        <dbReference type="SAM" id="MobiDB-lite"/>
    </source>
</evidence>
<dbReference type="GO" id="GO:0045202">
    <property type="term" value="C:synapse"/>
    <property type="evidence" value="ECO:0007669"/>
    <property type="project" value="GOC"/>
</dbReference>
<dbReference type="InterPro" id="IPR015154">
    <property type="entry name" value="EF-hand_dom_typ2"/>
</dbReference>
<dbReference type="Gene3D" id="3.30.60.90">
    <property type="match status" value="1"/>
</dbReference>
<dbReference type="Gene3D" id="6.10.140.70">
    <property type="match status" value="1"/>
</dbReference>
<dbReference type="Pfam" id="PF09068">
    <property type="entry name" value="EF-hand_2"/>
    <property type="match status" value="1"/>
</dbReference>
<proteinExistence type="predicted"/>
<dbReference type="InterPro" id="IPR050774">
    <property type="entry name" value="KCMF1/Dystrophin"/>
</dbReference>
<dbReference type="PROSITE" id="PS50135">
    <property type="entry name" value="ZF_ZZ_2"/>
    <property type="match status" value="1"/>
</dbReference>
<evidence type="ECO:0000313" key="8">
    <source>
        <dbReference type="Proteomes" id="UP000261640"/>
    </source>
</evidence>
<dbReference type="Pfam" id="PF00569">
    <property type="entry name" value="ZZ"/>
    <property type="match status" value="1"/>
</dbReference>
<evidence type="ECO:0000256" key="1">
    <source>
        <dbReference type="ARBA" id="ARBA00022723"/>
    </source>
</evidence>
<feature type="region of interest" description="Disordered" evidence="5">
    <location>
        <begin position="512"/>
        <end position="533"/>
    </location>
</feature>
<dbReference type="GO" id="GO:0099536">
    <property type="term" value="P:synaptic signaling"/>
    <property type="evidence" value="ECO:0007669"/>
    <property type="project" value="TreeGrafter"/>
</dbReference>
<feature type="compositionally biased region" description="Polar residues" evidence="5">
    <location>
        <begin position="424"/>
        <end position="451"/>
    </location>
</feature>
<dbReference type="Gene3D" id="1.10.238.10">
    <property type="entry name" value="EF-hand"/>
    <property type="match status" value="1"/>
</dbReference>
<evidence type="ECO:0000256" key="2">
    <source>
        <dbReference type="ARBA" id="ARBA00022771"/>
    </source>
</evidence>
<dbReference type="AlphaFoldDB" id="A0A3Q3RLH9"/>
<feature type="compositionally biased region" description="Basic and acidic residues" evidence="5">
    <location>
        <begin position="517"/>
        <end position="526"/>
    </location>
</feature>
<dbReference type="STRING" id="205130.ENSMAMP00000004245"/>
<protein>
    <submittedName>
        <fullName evidence="7">Dystrotelin</fullName>
    </submittedName>
</protein>
<dbReference type="InterPro" id="IPR043145">
    <property type="entry name" value="Znf_ZZ_sf"/>
</dbReference>
<dbReference type="PANTHER" id="PTHR12268:SF18">
    <property type="entry name" value="DYSTROTELIN"/>
    <property type="match status" value="1"/>
</dbReference>
<keyword evidence="1" id="KW-0479">Metal-binding</keyword>
<reference evidence="7" key="1">
    <citation type="submission" date="2025-08" db="UniProtKB">
        <authorList>
            <consortium name="Ensembl"/>
        </authorList>
    </citation>
    <scope>IDENTIFICATION</scope>
</reference>
<dbReference type="InterPro" id="IPR015153">
    <property type="entry name" value="EF-hand_dom_typ1"/>
</dbReference>
<dbReference type="SMART" id="SM00291">
    <property type="entry name" value="ZnF_ZZ"/>
    <property type="match status" value="1"/>
</dbReference>
<dbReference type="InterPro" id="IPR000433">
    <property type="entry name" value="Znf_ZZ"/>
</dbReference>
<evidence type="ECO:0000313" key="7">
    <source>
        <dbReference type="Ensembl" id="ENSMAMP00000004245.1"/>
    </source>
</evidence>
<dbReference type="InterPro" id="IPR011992">
    <property type="entry name" value="EF-hand-dom_pair"/>
</dbReference>
<evidence type="ECO:0000256" key="3">
    <source>
        <dbReference type="ARBA" id="ARBA00022833"/>
    </source>
</evidence>
<feature type="region of interest" description="Disordered" evidence="5">
    <location>
        <begin position="424"/>
        <end position="488"/>
    </location>
</feature>
<reference evidence="7" key="2">
    <citation type="submission" date="2025-09" db="UniProtKB">
        <authorList>
            <consortium name="Ensembl"/>
        </authorList>
    </citation>
    <scope>IDENTIFICATION</scope>
</reference>
<evidence type="ECO:0000256" key="4">
    <source>
        <dbReference type="PROSITE-ProRule" id="PRU00228"/>
    </source>
</evidence>
<accession>A0A3Q3RLH9</accession>
<dbReference type="SUPFAM" id="SSF47473">
    <property type="entry name" value="EF-hand"/>
    <property type="match status" value="2"/>
</dbReference>
<dbReference type="GeneTree" id="ENSGT00940000162403"/>
<dbReference type="Ensembl" id="ENSMAMT00000004348.2">
    <property type="protein sequence ID" value="ENSMAMP00000004245.1"/>
    <property type="gene ID" value="ENSMAMG00000002848.2"/>
</dbReference>
<sequence>MDLENVEGLNEIRASVYRVAMKLLSLQKLCCMDAVFVRHIVAALRLVGDAQHREEAELNREEVTATLNRMFEGVSQEVPGHVTVAAPEETCSLMFRLFDRSVPAAVQEEAVFGGVETAVRSCFNEVSTPTVSRKHVLSWLQSEPRLLLWLPMVYQLCVSQNVSHAVRCHTCKTFPITGLRYRCMKCVNVHVCQNCFLSDRQTRKHKAQHPVLEFCTQPTWKESLSSFVRSARYTLLPWRYNQRQTDRRRVLMWADALPPPDASNRMADPAVNHGAVSHDASVCPPSCSSVSKALQTDEETQQQAATLLTEVRNLQRDKWLLEQQLQAWRITVQSEQGMLEDRCSEMEVTMETLRQHNVRLQGMLTQVNTPGQVSPCWLMKSILGVVVCIFSYYGHNFFSGLSCPHAAFTCLTSSLLQALNNMEAQQHASDTPHANSTENTDTDDFTPTPSNTEEEDEEEEEEKVLETEDEWREHGKTPSPTVHHGTSHDLHYEEEGSAGDMYLCGPIEQVDGPEEAEQQREDKCLSEEDDGDCGTCSLEELLQETVDRLKTMMEADRWKKRETGFLNDQY</sequence>